<feature type="region of interest" description="Disordered" evidence="1">
    <location>
        <begin position="1"/>
        <end position="71"/>
    </location>
</feature>
<gene>
    <name evidence="2" type="ORF">AYL99_11920</name>
</gene>
<sequence length="137" mass="15471">MADKYDPSAIPSTRAVPQPQPDRQASQSSPPQMAYDPNYLQQQYDASRGVNQGHYSGLGYGPPPPGWNGQPRQVIYQMDRSGDGPRYLYGNIARVGVLPLFRGIDLRIFLQMGEGRDIQLSNGHRGRYLRLSFEEFR</sequence>
<feature type="compositionally biased region" description="Polar residues" evidence="1">
    <location>
        <begin position="21"/>
        <end position="31"/>
    </location>
</feature>
<protein>
    <submittedName>
        <fullName evidence="2">Uncharacterized protein</fullName>
    </submittedName>
</protein>
<evidence type="ECO:0000256" key="1">
    <source>
        <dbReference type="SAM" id="MobiDB-lite"/>
    </source>
</evidence>
<organism evidence="2 3">
    <name type="scientific">Fonsecaea erecta</name>
    <dbReference type="NCBI Taxonomy" id="1367422"/>
    <lineage>
        <taxon>Eukaryota</taxon>
        <taxon>Fungi</taxon>
        <taxon>Dikarya</taxon>
        <taxon>Ascomycota</taxon>
        <taxon>Pezizomycotina</taxon>
        <taxon>Eurotiomycetes</taxon>
        <taxon>Chaetothyriomycetidae</taxon>
        <taxon>Chaetothyriales</taxon>
        <taxon>Herpotrichiellaceae</taxon>
        <taxon>Fonsecaea</taxon>
    </lineage>
</organism>
<dbReference type="Proteomes" id="UP000078343">
    <property type="component" value="Unassembled WGS sequence"/>
</dbReference>
<proteinExistence type="predicted"/>
<dbReference type="GeneID" id="30016087"/>
<dbReference type="EMBL" id="LVYI01000018">
    <property type="protein sequence ID" value="OAP53898.1"/>
    <property type="molecule type" value="Genomic_DNA"/>
</dbReference>
<evidence type="ECO:0000313" key="2">
    <source>
        <dbReference type="EMBL" id="OAP53898.1"/>
    </source>
</evidence>
<accession>A0A178Z269</accession>
<dbReference type="AlphaFoldDB" id="A0A178Z269"/>
<dbReference type="RefSeq" id="XP_018687265.1">
    <property type="nucleotide sequence ID" value="XM_018843424.1"/>
</dbReference>
<comment type="caution">
    <text evidence="2">The sequence shown here is derived from an EMBL/GenBank/DDBJ whole genome shotgun (WGS) entry which is preliminary data.</text>
</comment>
<name>A0A178Z269_9EURO</name>
<dbReference type="STRING" id="1367422.A0A178Z269"/>
<keyword evidence="3" id="KW-1185">Reference proteome</keyword>
<feature type="compositionally biased region" description="Polar residues" evidence="1">
    <location>
        <begin position="39"/>
        <end position="54"/>
    </location>
</feature>
<evidence type="ECO:0000313" key="3">
    <source>
        <dbReference type="Proteomes" id="UP000078343"/>
    </source>
</evidence>
<reference evidence="2 3" key="1">
    <citation type="submission" date="2016-04" db="EMBL/GenBank/DDBJ databases">
        <title>Draft genome of Fonsecaea erecta CBS 125763.</title>
        <authorList>
            <person name="Weiss V.A."/>
            <person name="Vicente V.A."/>
            <person name="Raittz R.T."/>
            <person name="Moreno L.F."/>
            <person name="De Souza E.M."/>
            <person name="Pedrosa F.O."/>
            <person name="Steffens M.B."/>
            <person name="Faoro H."/>
            <person name="Tadra-Sfeir M.Z."/>
            <person name="Najafzadeh M.J."/>
            <person name="Felipe M.S."/>
            <person name="Teixeira M."/>
            <person name="Sun J."/>
            <person name="Xi L."/>
            <person name="Gomes R."/>
            <person name="De Azevedo C.M."/>
            <person name="Salgado C.G."/>
            <person name="Da Silva M.B."/>
            <person name="Nascimento M.F."/>
            <person name="Queiroz-Telles F."/>
            <person name="Attili D.S."/>
            <person name="Gorbushina A."/>
        </authorList>
    </citation>
    <scope>NUCLEOTIDE SEQUENCE [LARGE SCALE GENOMIC DNA]</scope>
    <source>
        <strain evidence="2 3">CBS 125763</strain>
    </source>
</reference>